<dbReference type="Proteomes" id="UP000063789">
    <property type="component" value="Chromosome"/>
</dbReference>
<dbReference type="PATRIC" id="fig|1136941.3.peg.2791"/>
<dbReference type="OrthoDB" id="3787729at2"/>
<gene>
    <name evidence="6" type="ORF">ACH46_13665</name>
</gene>
<dbReference type="GO" id="GO:0005524">
    <property type="term" value="F:ATP binding"/>
    <property type="evidence" value="ECO:0007669"/>
    <property type="project" value="UniProtKB-KW"/>
</dbReference>
<evidence type="ECO:0000259" key="5">
    <source>
        <dbReference type="Pfam" id="PF18085"/>
    </source>
</evidence>
<dbReference type="AlphaFoldDB" id="A0A0N9N4J1"/>
<organism evidence="6 7">
    <name type="scientific">Gordonia phthalatica</name>
    <dbReference type="NCBI Taxonomy" id="1136941"/>
    <lineage>
        <taxon>Bacteria</taxon>
        <taxon>Bacillati</taxon>
        <taxon>Actinomycetota</taxon>
        <taxon>Actinomycetes</taxon>
        <taxon>Mycobacteriales</taxon>
        <taxon>Gordoniaceae</taxon>
        <taxon>Gordonia</taxon>
    </lineage>
</organism>
<dbReference type="EMBL" id="CP011853">
    <property type="protein sequence ID" value="ALG85331.1"/>
    <property type="molecule type" value="Genomic_DNA"/>
</dbReference>
<evidence type="ECO:0000256" key="1">
    <source>
        <dbReference type="ARBA" id="ARBA00022679"/>
    </source>
</evidence>
<dbReference type="GO" id="GO:0016301">
    <property type="term" value="F:kinase activity"/>
    <property type="evidence" value="ECO:0007669"/>
    <property type="project" value="UniProtKB-KW"/>
</dbReference>
<keyword evidence="2" id="KW-0547">Nucleotide-binding</keyword>
<evidence type="ECO:0000313" key="7">
    <source>
        <dbReference type="Proteomes" id="UP000063789"/>
    </source>
</evidence>
<name>A0A0N9N4J1_9ACTN</name>
<feature type="domain" description="Maltokinase N-terminal cap" evidence="5">
    <location>
        <begin position="30"/>
        <end position="99"/>
    </location>
</feature>
<keyword evidence="1" id="KW-0808">Transferase</keyword>
<keyword evidence="4" id="KW-0067">ATP-binding</keyword>
<dbReference type="RefSeq" id="WP_062393411.1">
    <property type="nucleotide sequence ID" value="NZ_CP011853.1"/>
</dbReference>
<dbReference type="Pfam" id="PF18085">
    <property type="entry name" value="Mak_N_cap"/>
    <property type="match status" value="1"/>
</dbReference>
<protein>
    <recommendedName>
        <fullName evidence="5">Maltokinase N-terminal cap domain-containing protein</fullName>
    </recommendedName>
</protein>
<evidence type="ECO:0000256" key="2">
    <source>
        <dbReference type="ARBA" id="ARBA00022741"/>
    </source>
</evidence>
<proteinExistence type="predicted"/>
<dbReference type="STRING" id="1136941.ACH46_13665"/>
<evidence type="ECO:0000256" key="4">
    <source>
        <dbReference type="ARBA" id="ARBA00022840"/>
    </source>
</evidence>
<evidence type="ECO:0000256" key="3">
    <source>
        <dbReference type="ARBA" id="ARBA00022777"/>
    </source>
</evidence>
<keyword evidence="7" id="KW-1185">Reference proteome</keyword>
<keyword evidence="3" id="KW-0418">Kinase</keyword>
<reference evidence="6 7" key="2">
    <citation type="journal article" date="2017" name="Int. J. Syst. Evol. Microbiol.">
        <title>Gordonia phthalatica sp. nov., a di-n-butyl phthalate-degrading bacterium isolated from activated sludge.</title>
        <authorList>
            <person name="Jin D."/>
            <person name="Kong X."/>
            <person name="Jia M."/>
            <person name="Yu X."/>
            <person name="Wang X."/>
            <person name="Zhuang X."/>
            <person name="Deng Y."/>
            <person name="Bai Z."/>
        </authorList>
    </citation>
    <scope>NUCLEOTIDE SEQUENCE [LARGE SCALE GENOMIC DNA]</scope>
    <source>
        <strain evidence="6 7">QH-11</strain>
    </source>
</reference>
<evidence type="ECO:0000313" key="6">
    <source>
        <dbReference type="EMBL" id="ALG85331.1"/>
    </source>
</evidence>
<accession>A0A0N9N4J1</accession>
<dbReference type="InterPro" id="IPR040999">
    <property type="entry name" value="Mak_N_cap"/>
</dbReference>
<reference evidence="7" key="1">
    <citation type="submission" date="2015-06" db="EMBL/GenBank/DDBJ databases">
        <title>Complete genome sequence and metabolic analysis of phthalate degradation pathway in Gordonia sp. QH-11.</title>
        <authorList>
            <person name="Jin D."/>
            <person name="Kong X."/>
            <person name="Bai Z."/>
        </authorList>
    </citation>
    <scope>NUCLEOTIDE SEQUENCE [LARGE SCALE GENOMIC DNA]</scope>
    <source>
        <strain evidence="7">QH-11</strain>
    </source>
</reference>
<sequence length="179" mass="19200">MALLHQATITPTKLELVTEYLDSVPWGEAGEVEMLGGYRFDDPDGEVGVEGLLVERAGRPLHIPVTYRAAPLPGADEYLIATMKHSVLGDRWVYEAAADPVAVDCYTRALRGEQPQASLEVRMADGTVVPRDNPIRLRVEGDAATQALAFSDDLSSPVSGSARLIASWDGGEGIVAALR</sequence>
<dbReference type="KEGG" id="goq:ACH46_13665"/>